<evidence type="ECO:0000313" key="1">
    <source>
        <dbReference type="EMBL" id="KAH0466834.1"/>
    </source>
</evidence>
<reference evidence="1 2" key="1">
    <citation type="journal article" date="2021" name="Hortic Res">
        <title>Chromosome-scale assembly of the Dendrobium chrysotoxum genome enhances the understanding of orchid evolution.</title>
        <authorList>
            <person name="Zhang Y."/>
            <person name="Zhang G.Q."/>
            <person name="Zhang D."/>
            <person name="Liu X.D."/>
            <person name="Xu X.Y."/>
            <person name="Sun W.H."/>
            <person name="Yu X."/>
            <person name="Zhu X."/>
            <person name="Wang Z.W."/>
            <person name="Zhao X."/>
            <person name="Zhong W.Y."/>
            <person name="Chen H."/>
            <person name="Yin W.L."/>
            <person name="Huang T."/>
            <person name="Niu S.C."/>
            <person name="Liu Z.J."/>
        </authorList>
    </citation>
    <scope>NUCLEOTIDE SEQUENCE [LARGE SCALE GENOMIC DNA]</scope>
    <source>
        <strain evidence="1">Lindl</strain>
    </source>
</reference>
<accession>A0AAV7HG75</accession>
<organism evidence="1 2">
    <name type="scientific">Dendrobium chrysotoxum</name>
    <name type="common">Orchid</name>
    <dbReference type="NCBI Taxonomy" id="161865"/>
    <lineage>
        <taxon>Eukaryota</taxon>
        <taxon>Viridiplantae</taxon>
        <taxon>Streptophyta</taxon>
        <taxon>Embryophyta</taxon>
        <taxon>Tracheophyta</taxon>
        <taxon>Spermatophyta</taxon>
        <taxon>Magnoliopsida</taxon>
        <taxon>Liliopsida</taxon>
        <taxon>Asparagales</taxon>
        <taxon>Orchidaceae</taxon>
        <taxon>Epidendroideae</taxon>
        <taxon>Malaxideae</taxon>
        <taxon>Dendrobiinae</taxon>
        <taxon>Dendrobium</taxon>
    </lineage>
</organism>
<protein>
    <submittedName>
        <fullName evidence="1">Uncharacterized protein</fullName>
    </submittedName>
</protein>
<dbReference type="EMBL" id="JAGFBR010000005">
    <property type="protein sequence ID" value="KAH0466834.1"/>
    <property type="molecule type" value="Genomic_DNA"/>
</dbReference>
<evidence type="ECO:0000313" key="2">
    <source>
        <dbReference type="Proteomes" id="UP000775213"/>
    </source>
</evidence>
<comment type="caution">
    <text evidence="1">The sequence shown here is derived from an EMBL/GenBank/DDBJ whole genome shotgun (WGS) entry which is preliminary data.</text>
</comment>
<dbReference type="AlphaFoldDB" id="A0AAV7HG75"/>
<gene>
    <name evidence="1" type="ORF">IEQ34_004072</name>
</gene>
<dbReference type="Proteomes" id="UP000775213">
    <property type="component" value="Unassembled WGS sequence"/>
</dbReference>
<keyword evidence="2" id="KW-1185">Reference proteome</keyword>
<proteinExistence type="predicted"/>
<name>A0AAV7HG75_DENCH</name>
<sequence>MKKHAFAAQLEFHVVACKIVDRASLASSIANPCPTHIRGPTPNGKKAAPPFAVVANLSGKKSCASSPHILRSCMGFGICVGFLLPTVRENCTILTHAQLHLNCYNMMKNVYM</sequence>